<gene>
    <name evidence="1" type="ORF">K457DRAFT_859515</name>
</gene>
<dbReference type="Gene3D" id="3.80.10.10">
    <property type="entry name" value="Ribonuclease Inhibitor"/>
    <property type="match status" value="1"/>
</dbReference>
<evidence type="ECO:0000313" key="2">
    <source>
        <dbReference type="Proteomes" id="UP000078512"/>
    </source>
</evidence>
<dbReference type="Proteomes" id="UP000078512">
    <property type="component" value="Unassembled WGS sequence"/>
</dbReference>
<sequence length="575" mass="67025">MDLRSQRMRCFGLPTLFPSPPASLNPHNNFIFYFVHLHHPQHPQRAPMDTLPDLCQRHIAHYLPPTSITPLLFINKHWFNFTAALLYRNPFNTLEDTCLRNFFGEDYFRKRLYDLVDLLLSCCHQQYLISNTQYRTRRFATPTIDYLQLYTHQTTHAIEYLSREWHTQAPDSRTDRYDLIRIALATHKPEYVSQLYMPMFYMNQLIQRIPEPRFSRLQRLEVYEDHAVPITKHLYRFFEHLQTTTPRLTSQHELSELALTMPTWELKAEERVKPLDLTQWSCLRLLDLLSWKAEVDWRSLPVANLNDLRLNLSTMSKEFDPAAFFGSCNKLQTLHVHGVSKTTFSWIQQQTPNAVMPMLMTLEIGGARNPLMLSLTSLLVAYSTNLESLAIVLQEDGATDFIPENIHWTTDLPKLHSLALKNKAVFEFNPAAMEHCPILRRLTLEVNAEKSDPGCTEVMSPRFEKWYALLETMKLVGRYGQHLESMRFDGCWIFGGRVTLLATEPMKRLRSLYLSPGIRSVNAAVVCSLLKSMENLRLLEVPVEPADWNDSDELADLLEARPDLEVRPTNFIVRY</sequence>
<organism evidence="1 2">
    <name type="scientific">Linnemannia elongata AG-77</name>
    <dbReference type="NCBI Taxonomy" id="1314771"/>
    <lineage>
        <taxon>Eukaryota</taxon>
        <taxon>Fungi</taxon>
        <taxon>Fungi incertae sedis</taxon>
        <taxon>Mucoromycota</taxon>
        <taxon>Mortierellomycotina</taxon>
        <taxon>Mortierellomycetes</taxon>
        <taxon>Mortierellales</taxon>
        <taxon>Mortierellaceae</taxon>
        <taxon>Linnemannia</taxon>
    </lineage>
</organism>
<evidence type="ECO:0000313" key="1">
    <source>
        <dbReference type="EMBL" id="OAQ33608.1"/>
    </source>
</evidence>
<accession>A0A197K8W0</accession>
<dbReference type="EMBL" id="KV442020">
    <property type="protein sequence ID" value="OAQ33608.1"/>
    <property type="molecule type" value="Genomic_DNA"/>
</dbReference>
<reference evidence="1 2" key="1">
    <citation type="submission" date="2016-05" db="EMBL/GenBank/DDBJ databases">
        <title>Genome sequencing reveals origins of a unique bacterial endosymbiosis in the earliest lineages of terrestrial Fungi.</title>
        <authorList>
            <consortium name="DOE Joint Genome Institute"/>
            <person name="Uehling J."/>
            <person name="Gryganskyi A."/>
            <person name="Hameed K."/>
            <person name="Tschaplinski T."/>
            <person name="Misztal P."/>
            <person name="Wu S."/>
            <person name="Desiro A."/>
            <person name="Vande Pol N."/>
            <person name="Du Z.-Y."/>
            <person name="Zienkiewicz A."/>
            <person name="Zienkiewicz K."/>
            <person name="Morin E."/>
            <person name="Tisserant E."/>
            <person name="Splivallo R."/>
            <person name="Hainaut M."/>
            <person name="Henrissat B."/>
            <person name="Ohm R."/>
            <person name="Kuo A."/>
            <person name="Yan J."/>
            <person name="Lipzen A."/>
            <person name="Nolan M."/>
            <person name="Labutti K."/>
            <person name="Barry K."/>
            <person name="Goldstein A."/>
            <person name="Labbe J."/>
            <person name="Schadt C."/>
            <person name="Tuskan G."/>
            <person name="Grigoriev I."/>
            <person name="Martin F."/>
            <person name="Vilgalys R."/>
            <person name="Bonito G."/>
        </authorList>
    </citation>
    <scope>NUCLEOTIDE SEQUENCE [LARGE SCALE GENOMIC DNA]</scope>
    <source>
        <strain evidence="1 2">AG-77</strain>
    </source>
</reference>
<dbReference type="SUPFAM" id="SSF52047">
    <property type="entry name" value="RNI-like"/>
    <property type="match status" value="1"/>
</dbReference>
<evidence type="ECO:0008006" key="3">
    <source>
        <dbReference type="Google" id="ProtNLM"/>
    </source>
</evidence>
<dbReference type="InterPro" id="IPR032675">
    <property type="entry name" value="LRR_dom_sf"/>
</dbReference>
<keyword evidence="2" id="KW-1185">Reference proteome</keyword>
<protein>
    <recommendedName>
        <fullName evidence="3">F-box domain-containing protein</fullName>
    </recommendedName>
</protein>
<dbReference type="AlphaFoldDB" id="A0A197K8W0"/>
<name>A0A197K8W0_9FUNG</name>
<dbReference type="OrthoDB" id="2335012at2759"/>
<proteinExistence type="predicted"/>